<accession>A0ABR4NH15</accession>
<feature type="transmembrane region" description="Helical" evidence="1">
    <location>
        <begin position="38"/>
        <end position="62"/>
    </location>
</feature>
<keyword evidence="3" id="KW-1185">Reference proteome</keyword>
<keyword evidence="1" id="KW-0472">Membrane</keyword>
<keyword evidence="1" id="KW-0812">Transmembrane</keyword>
<comment type="caution">
    <text evidence="2">The sequence shown here is derived from an EMBL/GenBank/DDBJ whole genome shotgun (WGS) entry which is preliminary data.</text>
</comment>
<evidence type="ECO:0000313" key="3">
    <source>
        <dbReference type="Proteomes" id="UP001527925"/>
    </source>
</evidence>
<dbReference type="Proteomes" id="UP001527925">
    <property type="component" value="Unassembled WGS sequence"/>
</dbReference>
<keyword evidence="1" id="KW-1133">Transmembrane helix</keyword>
<proteinExistence type="predicted"/>
<sequence length="274" mass="29197">MSALSDKASSTSPSAVSAPTSIIGAAQQRLSLMDTPRAHMVVVGLALADLVLCVVAVLEALYDPAATARVPTTQTLLDGSHLGIFRTVLFWTSVALRIVFLFELGARVLSRHLAASKPSSPSPASQQLPHAASAQPGASRRTLLDADVFDVVDAVVIIALIPLKFALAAQDALVAGLLVAVRLGRVSKILAAQRAAVNEHHRLAMTHAQESWAEKLELEKRRSMRLAAKLEMANVKLKVLMGEDFVGNEEYGIQDGRLVHKSSKQQLSTVSSST</sequence>
<protein>
    <submittedName>
        <fullName evidence="2">Uncharacterized protein</fullName>
    </submittedName>
</protein>
<evidence type="ECO:0000313" key="2">
    <source>
        <dbReference type="EMBL" id="KAL2918832.1"/>
    </source>
</evidence>
<dbReference type="EMBL" id="JADGIZ020000005">
    <property type="protein sequence ID" value="KAL2918832.1"/>
    <property type="molecule type" value="Genomic_DNA"/>
</dbReference>
<feature type="transmembrane region" description="Helical" evidence="1">
    <location>
        <begin position="82"/>
        <end position="102"/>
    </location>
</feature>
<organism evidence="2 3">
    <name type="scientific">Polyrhizophydium stewartii</name>
    <dbReference type="NCBI Taxonomy" id="2732419"/>
    <lineage>
        <taxon>Eukaryota</taxon>
        <taxon>Fungi</taxon>
        <taxon>Fungi incertae sedis</taxon>
        <taxon>Chytridiomycota</taxon>
        <taxon>Chytridiomycota incertae sedis</taxon>
        <taxon>Chytridiomycetes</taxon>
        <taxon>Rhizophydiales</taxon>
        <taxon>Rhizophydiales incertae sedis</taxon>
        <taxon>Polyrhizophydium</taxon>
    </lineage>
</organism>
<evidence type="ECO:0000256" key="1">
    <source>
        <dbReference type="SAM" id="Phobius"/>
    </source>
</evidence>
<gene>
    <name evidence="2" type="ORF">HK105_201666</name>
</gene>
<reference evidence="2 3" key="1">
    <citation type="submission" date="2023-09" db="EMBL/GenBank/DDBJ databases">
        <title>Pangenome analysis of Batrachochytrium dendrobatidis and related Chytrids.</title>
        <authorList>
            <person name="Yacoub M.N."/>
            <person name="Stajich J.E."/>
            <person name="James T.Y."/>
        </authorList>
    </citation>
    <scope>NUCLEOTIDE SEQUENCE [LARGE SCALE GENOMIC DNA]</scope>
    <source>
        <strain evidence="2 3">JEL0888</strain>
    </source>
</reference>
<name>A0ABR4NH15_9FUNG</name>